<dbReference type="AlphaFoldDB" id="A0AAV4NV78"/>
<accession>A0AAV4NV78</accession>
<reference evidence="1 2" key="1">
    <citation type="submission" date="2021-06" db="EMBL/GenBank/DDBJ databases">
        <title>Caerostris extrusa draft genome.</title>
        <authorList>
            <person name="Kono N."/>
            <person name="Arakawa K."/>
        </authorList>
    </citation>
    <scope>NUCLEOTIDE SEQUENCE [LARGE SCALE GENOMIC DNA]</scope>
</reference>
<comment type="caution">
    <text evidence="1">The sequence shown here is derived from an EMBL/GenBank/DDBJ whole genome shotgun (WGS) entry which is preliminary data.</text>
</comment>
<name>A0AAV4NV78_CAEEX</name>
<organism evidence="1 2">
    <name type="scientific">Caerostris extrusa</name>
    <name type="common">Bark spider</name>
    <name type="synonym">Caerostris bankana</name>
    <dbReference type="NCBI Taxonomy" id="172846"/>
    <lineage>
        <taxon>Eukaryota</taxon>
        <taxon>Metazoa</taxon>
        <taxon>Ecdysozoa</taxon>
        <taxon>Arthropoda</taxon>
        <taxon>Chelicerata</taxon>
        <taxon>Arachnida</taxon>
        <taxon>Araneae</taxon>
        <taxon>Araneomorphae</taxon>
        <taxon>Entelegynae</taxon>
        <taxon>Araneoidea</taxon>
        <taxon>Araneidae</taxon>
        <taxon>Caerostris</taxon>
    </lineage>
</organism>
<dbReference type="Proteomes" id="UP001054945">
    <property type="component" value="Unassembled WGS sequence"/>
</dbReference>
<dbReference type="EMBL" id="BPLR01021306">
    <property type="protein sequence ID" value="GIX88283.1"/>
    <property type="molecule type" value="Genomic_DNA"/>
</dbReference>
<gene>
    <name evidence="1" type="ORF">CEXT_144081</name>
</gene>
<sequence length="84" mass="9823">MARKTVYEQKFIDISRKELLLISENLYKYRKVRIQNSLQETQELITCLNIYGTISGAIDNASFIHLKRAMLEQHGFCTVDSKVR</sequence>
<keyword evidence="2" id="KW-1185">Reference proteome</keyword>
<evidence type="ECO:0000313" key="1">
    <source>
        <dbReference type="EMBL" id="GIX88283.1"/>
    </source>
</evidence>
<evidence type="ECO:0000313" key="2">
    <source>
        <dbReference type="Proteomes" id="UP001054945"/>
    </source>
</evidence>
<proteinExistence type="predicted"/>
<protein>
    <submittedName>
        <fullName evidence="1">Uncharacterized protein</fullName>
    </submittedName>
</protein>